<dbReference type="KEGG" id="tae:TepiRe1_2243"/>
<accession>L0S5F1</accession>
<dbReference type="PANTHER" id="PTHR11629">
    <property type="entry name" value="VACUOLAR PROTON ATPASES"/>
    <property type="match status" value="1"/>
</dbReference>
<dbReference type="GO" id="GO:0051117">
    <property type="term" value="F:ATPase binding"/>
    <property type="evidence" value="ECO:0007669"/>
    <property type="project" value="TreeGrafter"/>
</dbReference>
<keyword evidence="8" id="KW-0175">Coiled coil</keyword>
<dbReference type="GO" id="GO:0046961">
    <property type="term" value="F:proton-transporting ATPase activity, rotational mechanism"/>
    <property type="evidence" value="ECO:0007669"/>
    <property type="project" value="InterPro"/>
</dbReference>
<evidence type="ECO:0000256" key="8">
    <source>
        <dbReference type="SAM" id="Coils"/>
    </source>
</evidence>
<feature type="transmembrane region" description="Helical" evidence="9">
    <location>
        <begin position="408"/>
        <end position="430"/>
    </location>
</feature>
<keyword evidence="7 9" id="KW-0472">Membrane</keyword>
<feature type="transmembrane region" description="Helical" evidence="9">
    <location>
        <begin position="554"/>
        <end position="575"/>
    </location>
</feature>
<evidence type="ECO:0000256" key="9">
    <source>
        <dbReference type="SAM" id="Phobius"/>
    </source>
</evidence>
<evidence type="ECO:0000256" key="3">
    <source>
        <dbReference type="ARBA" id="ARBA00022448"/>
    </source>
</evidence>
<evidence type="ECO:0000313" key="10">
    <source>
        <dbReference type="EMBL" id="CCP27078.1"/>
    </source>
</evidence>
<organism evidence="10 11">
    <name type="scientific">Tepidanaerobacter acetatoxydans (strain DSM 21804 / JCM 16047 / Re1)</name>
    <dbReference type="NCBI Taxonomy" id="1209989"/>
    <lineage>
        <taxon>Bacteria</taxon>
        <taxon>Bacillati</taxon>
        <taxon>Bacillota</taxon>
        <taxon>Clostridia</taxon>
        <taxon>Thermosediminibacterales</taxon>
        <taxon>Tepidanaerobacteraceae</taxon>
        <taxon>Tepidanaerobacter</taxon>
    </lineage>
</organism>
<evidence type="ECO:0000256" key="5">
    <source>
        <dbReference type="ARBA" id="ARBA00022989"/>
    </source>
</evidence>
<dbReference type="GO" id="GO:0033179">
    <property type="term" value="C:proton-transporting V-type ATPase, V0 domain"/>
    <property type="evidence" value="ECO:0007669"/>
    <property type="project" value="InterPro"/>
</dbReference>
<proteinExistence type="inferred from homology"/>
<sequence>MAIVKMEKMHLLGLKKEQSQIMSALQKTGIVEVIDIVEDNDETAKEVQQDSKIRSELTKDLMDLESKLNNLKFGIDFLKPFAKSVNPLIQGKPNIKKDELAKVLKDEAQVLEALQAVFDLDKRLAQLKVEESKILNQIEILLPWQSLDIPFEQLGDTQETVFITVVMPRKAKDELEKSLEEDELLACIKALGENRDDVYTLVIYHKNHKEAVQSLFKEFSVTVQDFPGLTGTPAQIIKQDKERLADIEKEREDIKRKSQELSSQKLYFEILYDYYSVERDRKSNILKLLDTDKSFYLQAWLPEEHKDFVKDKILGVTESVYLEFNEPDEDDDMPVLLSNAKLVEPFEVITELYSLPDPRGIDPNPYMAPFYFIFFGMMLSDAGYGIVVSLLTALALLKFKLEGSGRKFVSMFFLCGISTVIWGAIFGGWFGDLIKVKPLWINPLDNPMSVLILSFIMGIIQIYTGIILNAYKNIRAGHVADALMDQGLWLVLLTGLLMFAVPQLGAVAKYVAIFGAVGLILTQGRSQKNIVMKLASGVLSLYDITGYLSDVLSYSRLLALGLTTGVIATVINTMAKTVSGSIVGYVVMVLILIGGHVFNILINILGAYVHSSRLQYIEFFSKFYDSGGRAFDPLRIKTTYVKLEDL</sequence>
<dbReference type="EMBL" id="HF563609">
    <property type="protein sequence ID" value="CCP27078.1"/>
    <property type="molecule type" value="Genomic_DNA"/>
</dbReference>
<dbReference type="eggNOG" id="COG1269">
    <property type="taxonomic scope" value="Bacteria"/>
</dbReference>
<dbReference type="Gene3D" id="1.20.1460.20">
    <property type="match status" value="1"/>
</dbReference>
<keyword evidence="3" id="KW-0813">Transport</keyword>
<dbReference type="PANTHER" id="PTHR11629:SF63">
    <property type="entry name" value="V-TYPE PROTON ATPASE SUBUNIT A"/>
    <property type="match status" value="1"/>
</dbReference>
<dbReference type="Gene3D" id="3.30.70.2750">
    <property type="match status" value="1"/>
</dbReference>
<feature type="coiled-coil region" evidence="8">
    <location>
        <begin position="237"/>
        <end position="264"/>
    </location>
</feature>
<feature type="transmembrane region" description="Helical" evidence="9">
    <location>
        <begin position="370"/>
        <end position="396"/>
    </location>
</feature>
<evidence type="ECO:0000256" key="4">
    <source>
        <dbReference type="ARBA" id="ARBA00022692"/>
    </source>
</evidence>
<keyword evidence="5 9" id="KW-1133">Transmembrane helix</keyword>
<keyword evidence="6" id="KW-0406">Ion transport</keyword>
<dbReference type="KEGG" id="tep:TepRe1_2083"/>
<accession>F4LR55</accession>
<evidence type="ECO:0000256" key="7">
    <source>
        <dbReference type="ARBA" id="ARBA00023136"/>
    </source>
</evidence>
<dbReference type="RefSeq" id="WP_013779128.1">
    <property type="nucleotide sequence ID" value="NC_015519.1"/>
</dbReference>
<keyword evidence="11" id="KW-1185">Reference proteome</keyword>
<dbReference type="Gene3D" id="3.30.70.2170">
    <property type="match status" value="1"/>
</dbReference>
<protein>
    <submittedName>
        <fullName evidence="10">V-type ATP synthase subunit I</fullName>
    </submittedName>
</protein>
<evidence type="ECO:0000256" key="6">
    <source>
        <dbReference type="ARBA" id="ARBA00023065"/>
    </source>
</evidence>
<feature type="transmembrane region" description="Helical" evidence="9">
    <location>
        <begin position="582"/>
        <end position="609"/>
    </location>
</feature>
<dbReference type="GO" id="GO:0016471">
    <property type="term" value="C:vacuolar proton-transporting V-type ATPase complex"/>
    <property type="evidence" value="ECO:0007669"/>
    <property type="project" value="TreeGrafter"/>
</dbReference>
<reference evidence="11" key="1">
    <citation type="journal article" date="2013" name="Genome Announc.">
        <title>First genome sequence of a syntrophic acetate-oxidizing bacterium, Tepidanaerobacter acetatoxydans strain Re1.</title>
        <authorList>
            <person name="Manzoor S."/>
            <person name="Bongcam-Rudloff E."/>
            <person name="Schnurer A."/>
            <person name="Muller B."/>
        </authorList>
    </citation>
    <scope>NUCLEOTIDE SEQUENCE [LARGE SCALE GENOMIC DNA]</scope>
    <source>
        <strain evidence="11">Re1</strain>
    </source>
</reference>
<dbReference type="PATRIC" id="fig|1209989.3.peg.2583"/>
<dbReference type="AlphaFoldDB" id="F4LR55"/>
<feature type="transmembrane region" description="Helical" evidence="9">
    <location>
        <begin position="450"/>
        <end position="471"/>
    </location>
</feature>
<evidence type="ECO:0000256" key="1">
    <source>
        <dbReference type="ARBA" id="ARBA00004141"/>
    </source>
</evidence>
<comment type="subcellular location">
    <subcellularLocation>
        <location evidence="1">Membrane</location>
        <topology evidence="1">Multi-pass membrane protein</topology>
    </subcellularLocation>
</comment>
<dbReference type="OrthoDB" id="9803814at2"/>
<name>F4LR55_TEPAE</name>
<dbReference type="STRING" id="1209989.TepRe1_2083"/>
<comment type="similarity">
    <text evidence="2">Belongs to the V-ATPase 116 kDa subunit family.</text>
</comment>
<feature type="transmembrane region" description="Helical" evidence="9">
    <location>
        <begin position="483"/>
        <end position="501"/>
    </location>
</feature>
<dbReference type="HOGENOM" id="CLU_025558_1_0_9"/>
<keyword evidence="4 9" id="KW-0812">Transmembrane</keyword>
<dbReference type="GO" id="GO:0007035">
    <property type="term" value="P:vacuolar acidification"/>
    <property type="evidence" value="ECO:0007669"/>
    <property type="project" value="TreeGrafter"/>
</dbReference>
<dbReference type="Proteomes" id="UP000010802">
    <property type="component" value="Chromosome"/>
</dbReference>
<dbReference type="InterPro" id="IPR002490">
    <property type="entry name" value="V-ATPase_116kDa_su"/>
</dbReference>
<gene>
    <name evidence="10" type="primary">atpI</name>
    <name evidence="10" type="ordered locus">TEPIRE1_2243</name>
</gene>
<evidence type="ECO:0000313" key="11">
    <source>
        <dbReference type="Proteomes" id="UP000010802"/>
    </source>
</evidence>
<dbReference type="Pfam" id="PF01496">
    <property type="entry name" value="V_ATPase_I"/>
    <property type="match status" value="2"/>
</dbReference>
<evidence type="ECO:0000256" key="2">
    <source>
        <dbReference type="ARBA" id="ARBA00009904"/>
    </source>
</evidence>